<proteinExistence type="predicted"/>
<evidence type="ECO:0008006" key="4">
    <source>
        <dbReference type="Google" id="ProtNLM"/>
    </source>
</evidence>
<dbReference type="EMBL" id="JAMGBC010000001">
    <property type="protein sequence ID" value="MCL6678276.1"/>
    <property type="molecule type" value="Genomic_DNA"/>
</dbReference>
<evidence type="ECO:0000256" key="1">
    <source>
        <dbReference type="SAM" id="Phobius"/>
    </source>
</evidence>
<name>A0ABT0RDG3_9SPHN</name>
<evidence type="ECO:0000313" key="2">
    <source>
        <dbReference type="EMBL" id="MCL6678276.1"/>
    </source>
</evidence>
<sequence>MLPARLRSQSGWSDACILNVSAHGLLIYSNGAAQPGNFVEVRRGGQLVIARVVWRRNQRIGLCSPDTIHVDDIISTDEGQAALTTAYKVTLERRRVPRTPDSSRSQASAGEFIGTVLIVAALAGAGAFYAASTLARPLGHVKAALAGH</sequence>
<evidence type="ECO:0000313" key="3">
    <source>
        <dbReference type="Proteomes" id="UP001165343"/>
    </source>
</evidence>
<feature type="transmembrane region" description="Helical" evidence="1">
    <location>
        <begin position="112"/>
        <end position="131"/>
    </location>
</feature>
<reference evidence="2" key="1">
    <citation type="submission" date="2022-05" db="EMBL/GenBank/DDBJ databases">
        <authorList>
            <person name="Jo J.-H."/>
            <person name="Im W.-T."/>
        </authorList>
    </citation>
    <scope>NUCLEOTIDE SEQUENCE</scope>
    <source>
        <strain evidence="2">RG327</strain>
    </source>
</reference>
<accession>A0ABT0RDG3</accession>
<comment type="caution">
    <text evidence="2">The sequence shown here is derived from an EMBL/GenBank/DDBJ whole genome shotgun (WGS) entry which is preliminary data.</text>
</comment>
<keyword evidence="3" id="KW-1185">Reference proteome</keyword>
<gene>
    <name evidence="2" type="ORF">LZ519_02945</name>
</gene>
<organism evidence="2 3">
    <name type="scientific">Sphingomonas anseongensis</name>
    <dbReference type="NCBI Taxonomy" id="2908207"/>
    <lineage>
        <taxon>Bacteria</taxon>
        <taxon>Pseudomonadati</taxon>
        <taxon>Pseudomonadota</taxon>
        <taxon>Alphaproteobacteria</taxon>
        <taxon>Sphingomonadales</taxon>
        <taxon>Sphingomonadaceae</taxon>
        <taxon>Sphingomonas</taxon>
    </lineage>
</organism>
<protein>
    <recommendedName>
        <fullName evidence="4">PilZ domain-containing protein</fullName>
    </recommendedName>
</protein>
<keyword evidence="1" id="KW-0812">Transmembrane</keyword>
<keyword evidence="1" id="KW-1133">Transmembrane helix</keyword>
<keyword evidence="1" id="KW-0472">Membrane</keyword>
<dbReference type="Proteomes" id="UP001165343">
    <property type="component" value="Unassembled WGS sequence"/>
</dbReference>
<dbReference type="SUPFAM" id="SSF141371">
    <property type="entry name" value="PilZ domain-like"/>
    <property type="match status" value="1"/>
</dbReference>